<evidence type="ECO:0000256" key="1">
    <source>
        <dbReference type="SAM" id="Phobius"/>
    </source>
</evidence>
<keyword evidence="1" id="KW-0812">Transmembrane</keyword>
<dbReference type="RefSeq" id="WP_189354783.1">
    <property type="nucleotide sequence ID" value="NZ_BMYP01000060.1"/>
</dbReference>
<keyword evidence="1" id="KW-1133">Transmembrane helix</keyword>
<feature type="transmembrane region" description="Helical" evidence="1">
    <location>
        <begin position="77"/>
        <end position="100"/>
    </location>
</feature>
<dbReference type="Proteomes" id="UP000662678">
    <property type="component" value="Unassembled WGS sequence"/>
</dbReference>
<feature type="transmembrane region" description="Helical" evidence="1">
    <location>
        <begin position="47"/>
        <end position="65"/>
    </location>
</feature>
<evidence type="ECO:0008006" key="4">
    <source>
        <dbReference type="Google" id="ProtNLM"/>
    </source>
</evidence>
<gene>
    <name evidence="2" type="ORF">GCM10011419_28440</name>
</gene>
<feature type="transmembrane region" description="Helical" evidence="1">
    <location>
        <begin position="106"/>
        <end position="128"/>
    </location>
</feature>
<keyword evidence="3" id="KW-1185">Reference proteome</keyword>
<sequence>MLTEILGVLEKTNTRPLLIALSTLSFMVRSTDGAILADPFSWDLVALPILGLVAYATVFAWIYMIHRMNLRLSENDIASWGPIVGGSLLAFCLLVAASYFSKNPQGLSFTVLAQPNFIYFCTLTLLAAETTKIRR</sequence>
<evidence type="ECO:0000313" key="2">
    <source>
        <dbReference type="EMBL" id="GHD81828.1"/>
    </source>
</evidence>
<name>A0ABQ3HCB2_9NEIS</name>
<protein>
    <recommendedName>
        <fullName evidence="4">EamA domain-containing protein</fullName>
    </recommendedName>
</protein>
<comment type="caution">
    <text evidence="2">The sequence shown here is derived from an EMBL/GenBank/DDBJ whole genome shotgun (WGS) entry which is preliminary data.</text>
</comment>
<reference evidence="3" key="1">
    <citation type="journal article" date="2019" name="Int. J. Syst. Evol. Microbiol.">
        <title>The Global Catalogue of Microorganisms (GCM) 10K type strain sequencing project: providing services to taxonomists for standard genome sequencing and annotation.</title>
        <authorList>
            <consortium name="The Broad Institute Genomics Platform"/>
            <consortium name="The Broad Institute Genome Sequencing Center for Infectious Disease"/>
            <person name="Wu L."/>
            <person name="Ma J."/>
        </authorList>
    </citation>
    <scope>NUCLEOTIDE SEQUENCE [LARGE SCALE GENOMIC DNA]</scope>
    <source>
        <strain evidence="3">KCTC 23713</strain>
    </source>
</reference>
<dbReference type="EMBL" id="BMYP01000060">
    <property type="protein sequence ID" value="GHD81828.1"/>
    <property type="molecule type" value="Genomic_DNA"/>
</dbReference>
<evidence type="ECO:0000313" key="3">
    <source>
        <dbReference type="Proteomes" id="UP000662678"/>
    </source>
</evidence>
<keyword evidence="1" id="KW-0472">Membrane</keyword>
<accession>A0ABQ3HCB2</accession>
<organism evidence="2 3">
    <name type="scientific">Vogesella fluminis</name>
    <dbReference type="NCBI Taxonomy" id="1069161"/>
    <lineage>
        <taxon>Bacteria</taxon>
        <taxon>Pseudomonadati</taxon>
        <taxon>Pseudomonadota</taxon>
        <taxon>Betaproteobacteria</taxon>
        <taxon>Neisseriales</taxon>
        <taxon>Chromobacteriaceae</taxon>
        <taxon>Vogesella</taxon>
    </lineage>
</organism>
<proteinExistence type="predicted"/>